<evidence type="ECO:0000313" key="2">
    <source>
        <dbReference type="Proteomes" id="UP001057860"/>
    </source>
</evidence>
<dbReference type="InterPro" id="IPR035093">
    <property type="entry name" value="RelE/ParE_toxin_dom_sf"/>
</dbReference>
<accession>A0ABY5UQU2</accession>
<dbReference type="PANTHER" id="PTHR40266">
    <property type="entry name" value="TOXIN HIGB-1"/>
    <property type="match status" value="1"/>
</dbReference>
<sequence length="106" mass="12397">MDKHKKRSIGSFRDTWLEGFFEHGGRHRKIPASIENVLARKLDIINAAISYKDLRSPPANRYEELNPPLEGYSSIRINDQYRLIFVWANGKANDLYLDAHGYKKHR</sequence>
<dbReference type="Proteomes" id="UP001057860">
    <property type="component" value="Chromosome"/>
</dbReference>
<name>A0ABY5UQU2_9GAMM</name>
<evidence type="ECO:0000313" key="1">
    <source>
        <dbReference type="EMBL" id="UWM45334.1"/>
    </source>
</evidence>
<reference evidence="1" key="1">
    <citation type="submission" date="2022-08" db="EMBL/GenBank/DDBJ databases">
        <authorList>
            <person name="Bogun A."/>
            <person name="Kislichkina A."/>
            <person name="Solomentsev V."/>
            <person name="Skryabin Y."/>
            <person name="Sizova A."/>
            <person name="Platonov M."/>
            <person name="Dentovskaya S."/>
        </authorList>
    </citation>
    <scope>NUCLEOTIDE SEQUENCE</scope>
    <source>
        <strain evidence="1">SCPM-O-B-7604</strain>
    </source>
</reference>
<dbReference type="EMBL" id="CP104006">
    <property type="protein sequence ID" value="UWM45334.1"/>
    <property type="molecule type" value="Genomic_DNA"/>
</dbReference>
<dbReference type="RefSeq" id="WP_050109236.1">
    <property type="nucleotide sequence ID" value="NZ_CABHWO010000069.1"/>
</dbReference>
<dbReference type="SUPFAM" id="SSF143011">
    <property type="entry name" value="RelE-like"/>
    <property type="match status" value="1"/>
</dbReference>
<dbReference type="Pfam" id="PF05015">
    <property type="entry name" value="HigB-like_toxin"/>
    <property type="match status" value="1"/>
</dbReference>
<dbReference type="InterPro" id="IPR007711">
    <property type="entry name" value="HigB-1"/>
</dbReference>
<proteinExistence type="predicted"/>
<dbReference type="GeneID" id="75138383"/>
<dbReference type="Gene3D" id="3.30.2310.20">
    <property type="entry name" value="RelE-like"/>
    <property type="match status" value="1"/>
</dbReference>
<keyword evidence="2" id="KW-1185">Reference proteome</keyword>
<organism evidence="1 2">
    <name type="scientific">Yersinia alsatica</name>
    <dbReference type="NCBI Taxonomy" id="2890317"/>
    <lineage>
        <taxon>Bacteria</taxon>
        <taxon>Pseudomonadati</taxon>
        <taxon>Pseudomonadota</taxon>
        <taxon>Gammaproteobacteria</taxon>
        <taxon>Enterobacterales</taxon>
        <taxon>Yersiniaceae</taxon>
        <taxon>Yersinia</taxon>
    </lineage>
</organism>
<gene>
    <name evidence="1" type="ORF">N0H69_00250</name>
</gene>
<dbReference type="PANTHER" id="PTHR40266:SF2">
    <property type="entry name" value="TOXIN HIGB-1"/>
    <property type="match status" value="1"/>
</dbReference>
<protein>
    <submittedName>
        <fullName evidence="1">Type II toxin-antitoxin system RelE/ParE family toxin</fullName>
    </submittedName>
</protein>